<dbReference type="Pfam" id="PF04977">
    <property type="entry name" value="DivIC"/>
    <property type="match status" value="1"/>
</dbReference>
<comment type="caution">
    <text evidence="4">The sequence shown here is derived from an EMBL/GenBank/DDBJ whole genome shotgun (WGS) entry which is preliminary data.</text>
</comment>
<dbReference type="EMBL" id="AAUV01000056">
    <property type="protein sequence ID" value="EAV39159.1"/>
    <property type="molecule type" value="Genomic_DNA"/>
</dbReference>
<dbReference type="PANTHER" id="PTHR40027:SF1">
    <property type="entry name" value="CELL DIVISION PROTEIN DIVIC"/>
    <property type="match status" value="1"/>
</dbReference>
<evidence type="ECO:0000256" key="2">
    <source>
        <dbReference type="SAM" id="MobiDB-lite"/>
    </source>
</evidence>
<accession>A0NK20</accession>
<dbReference type="HOGENOM" id="CLU_134863_2_0_9"/>
<dbReference type="PANTHER" id="PTHR40027">
    <property type="entry name" value="CELL DIVISION PROTEIN DIVIC"/>
    <property type="match status" value="1"/>
</dbReference>
<protein>
    <submittedName>
        <fullName evidence="4">Cell division protein DivlC</fullName>
    </submittedName>
</protein>
<dbReference type="InterPro" id="IPR039076">
    <property type="entry name" value="DivIC"/>
</dbReference>
<dbReference type="Proteomes" id="UP000003346">
    <property type="component" value="Unassembled WGS sequence"/>
</dbReference>
<name>A0NK20_OENOE</name>
<keyword evidence="4" id="KW-0132">Cell division</keyword>
<keyword evidence="4" id="KW-0131">Cell cycle</keyword>
<evidence type="ECO:0000313" key="4">
    <source>
        <dbReference type="EMBL" id="EAV39159.1"/>
    </source>
</evidence>
<keyword evidence="3" id="KW-0812">Transmembrane</keyword>
<keyword evidence="3" id="KW-0472">Membrane</keyword>
<evidence type="ECO:0000313" key="5">
    <source>
        <dbReference type="Proteomes" id="UP000003346"/>
    </source>
</evidence>
<keyword evidence="3" id="KW-1133">Transmembrane helix</keyword>
<sequence>MMATNTARQQKKNVKREEGNRPNLHLVQPNTAAQIRSAQAYNKVREKHYHKEIARRRRLIACVGAFLFIFFSYNLFSSAAKLYSASSQLNQVNQQLAKTKAEHKQIKENLKQLKQSDYLTQYLRDKYQYSKSGEVIFNFTNSNSKK</sequence>
<feature type="coiled-coil region" evidence="1">
    <location>
        <begin position="82"/>
        <end position="116"/>
    </location>
</feature>
<evidence type="ECO:0000256" key="1">
    <source>
        <dbReference type="SAM" id="Coils"/>
    </source>
</evidence>
<feature type="transmembrane region" description="Helical" evidence="3">
    <location>
        <begin position="59"/>
        <end position="76"/>
    </location>
</feature>
<organism evidence="4 5">
    <name type="scientific">Oenococcus oeni ATCC BAA-1163</name>
    <dbReference type="NCBI Taxonomy" id="379360"/>
    <lineage>
        <taxon>Bacteria</taxon>
        <taxon>Bacillati</taxon>
        <taxon>Bacillota</taxon>
        <taxon>Bacilli</taxon>
        <taxon>Lactobacillales</taxon>
        <taxon>Lactobacillaceae</taxon>
        <taxon>Oenococcus</taxon>
    </lineage>
</organism>
<proteinExistence type="predicted"/>
<feature type="region of interest" description="Disordered" evidence="2">
    <location>
        <begin position="1"/>
        <end position="26"/>
    </location>
</feature>
<keyword evidence="1" id="KW-0175">Coiled coil</keyword>
<reference evidence="4 5" key="1">
    <citation type="submission" date="2006-11" db="EMBL/GenBank/DDBJ databases">
        <authorList>
            <consortium name="Laboratoire de Microbiologie (Universite Bourgogne)"/>
            <consortium name="GENOME Express"/>
            <consortium name="UMR Oenologie Ampelologie (Universite Bordeaux 2)"/>
            <person name="Guzzo J."/>
        </authorList>
    </citation>
    <scope>NUCLEOTIDE SEQUENCE [LARGE SCALE GENOMIC DNA]</scope>
    <source>
        <strain evidence="4 5">ATCC BAA-1163</strain>
    </source>
</reference>
<dbReference type="AlphaFoldDB" id="A0NK20"/>
<dbReference type="GO" id="GO:0051301">
    <property type="term" value="P:cell division"/>
    <property type="evidence" value="ECO:0007669"/>
    <property type="project" value="UniProtKB-KW"/>
</dbReference>
<dbReference type="InterPro" id="IPR007060">
    <property type="entry name" value="FtsL/DivIC"/>
</dbReference>
<evidence type="ECO:0000256" key="3">
    <source>
        <dbReference type="SAM" id="Phobius"/>
    </source>
</evidence>
<gene>
    <name evidence="4" type="primary">divIC</name>
    <name evidence="4" type="ORF">OENOO_61038</name>
</gene>